<dbReference type="PIRSF" id="PIRSF011489">
    <property type="entry name" value="DUF479"/>
    <property type="match status" value="1"/>
</dbReference>
<dbReference type="GO" id="GO:0008770">
    <property type="term" value="F:[acyl-carrier-protein] phosphodiesterase activity"/>
    <property type="evidence" value="ECO:0007669"/>
    <property type="project" value="InterPro"/>
</dbReference>
<dbReference type="Pfam" id="PF04336">
    <property type="entry name" value="ACP_PD"/>
    <property type="match status" value="1"/>
</dbReference>
<comment type="caution">
    <text evidence="5">The sequence shown here is derived from an EMBL/GenBank/DDBJ whole genome shotgun (WGS) entry which is preliminary data.</text>
</comment>
<accession>A0A4R6Z7N5</accession>
<evidence type="ECO:0000256" key="4">
    <source>
        <dbReference type="ARBA" id="ARBA00023160"/>
    </source>
</evidence>
<keyword evidence="3" id="KW-0443">Lipid metabolism</keyword>
<evidence type="ECO:0000313" key="5">
    <source>
        <dbReference type="EMBL" id="TDR47744.1"/>
    </source>
</evidence>
<protein>
    <submittedName>
        <fullName evidence="5">Acyl carrier protein phosphodiesterase</fullName>
    </submittedName>
</protein>
<dbReference type="RefSeq" id="WP_133817453.1">
    <property type="nucleotide sequence ID" value="NZ_SNZH01000002.1"/>
</dbReference>
<dbReference type="GO" id="GO:0006633">
    <property type="term" value="P:fatty acid biosynthetic process"/>
    <property type="evidence" value="ECO:0007669"/>
    <property type="project" value="UniProtKB-KW"/>
</dbReference>
<evidence type="ECO:0000256" key="2">
    <source>
        <dbReference type="ARBA" id="ARBA00022801"/>
    </source>
</evidence>
<organism evidence="5 6">
    <name type="scientific">Tahibacter aquaticus</name>
    <dbReference type="NCBI Taxonomy" id="520092"/>
    <lineage>
        <taxon>Bacteria</taxon>
        <taxon>Pseudomonadati</taxon>
        <taxon>Pseudomonadota</taxon>
        <taxon>Gammaproteobacteria</taxon>
        <taxon>Lysobacterales</taxon>
        <taxon>Rhodanobacteraceae</taxon>
        <taxon>Tahibacter</taxon>
    </lineage>
</organism>
<keyword evidence="2" id="KW-0378">Hydrolase</keyword>
<proteinExistence type="predicted"/>
<dbReference type="InterPro" id="IPR007431">
    <property type="entry name" value="ACP_PD"/>
</dbReference>
<dbReference type="OrthoDB" id="8442777at2"/>
<reference evidence="5 6" key="1">
    <citation type="submission" date="2019-03" db="EMBL/GenBank/DDBJ databases">
        <title>Genomic Encyclopedia of Type Strains, Phase IV (KMG-IV): sequencing the most valuable type-strain genomes for metagenomic binning, comparative biology and taxonomic classification.</title>
        <authorList>
            <person name="Goeker M."/>
        </authorList>
    </citation>
    <scope>NUCLEOTIDE SEQUENCE [LARGE SCALE GENOMIC DNA]</scope>
    <source>
        <strain evidence="5 6">DSM 21667</strain>
    </source>
</reference>
<dbReference type="AlphaFoldDB" id="A0A4R6Z7N5"/>
<evidence type="ECO:0000313" key="6">
    <source>
        <dbReference type="Proteomes" id="UP000295293"/>
    </source>
</evidence>
<keyword evidence="4" id="KW-0275">Fatty acid biosynthesis</keyword>
<name>A0A4R6Z7N5_9GAMM</name>
<dbReference type="PANTHER" id="PTHR38764">
    <property type="entry name" value="ACYL CARRIER PROTEIN PHOSPHODIESTERASE"/>
    <property type="match status" value="1"/>
</dbReference>
<keyword evidence="4" id="KW-0276">Fatty acid metabolism</keyword>
<dbReference type="Proteomes" id="UP000295293">
    <property type="component" value="Unassembled WGS sequence"/>
</dbReference>
<dbReference type="PANTHER" id="PTHR38764:SF1">
    <property type="entry name" value="ACYL CARRIER PROTEIN PHOSPHODIESTERASE"/>
    <property type="match status" value="1"/>
</dbReference>
<evidence type="ECO:0000256" key="3">
    <source>
        <dbReference type="ARBA" id="ARBA00023098"/>
    </source>
</evidence>
<sequence length="198" mass="22362">MNILAHALLAGSNDDVIVGSLLGDFVHGPVPTSLAPHVELGVRLHRAVDSYTDRHAQVAALRVRFEPPFRRYAGILLDIWFDHLLAQHFAHWSRVPLHDYSTRLRMLLHSREAELPAEMRRFLAYMDLNDLPAGYAQPATIERAIRGVGTRLSRANPLDQSMPVLQAQAPELQRGFEAFFPELLAFAQDWRRAQGLAE</sequence>
<evidence type="ECO:0000256" key="1">
    <source>
        <dbReference type="ARBA" id="ARBA00022516"/>
    </source>
</evidence>
<gene>
    <name evidence="5" type="ORF">DFR29_102405</name>
</gene>
<dbReference type="EMBL" id="SNZH01000002">
    <property type="protein sequence ID" value="TDR47744.1"/>
    <property type="molecule type" value="Genomic_DNA"/>
</dbReference>
<keyword evidence="6" id="KW-1185">Reference proteome</keyword>
<keyword evidence="1" id="KW-0444">Lipid biosynthesis</keyword>